<keyword evidence="1" id="KW-1133">Transmembrane helix</keyword>
<keyword evidence="2" id="KW-0732">Signal</keyword>
<reference evidence="3" key="1">
    <citation type="submission" date="2020-07" db="EMBL/GenBank/DDBJ databases">
        <title>Genome sequences of bacteria associated with the marine, planktonic diatom Thalassiosira profunda strain ECT2AJA-044.</title>
        <authorList>
            <person name="Gargas C.B."/>
            <person name="Roberts W.R."/>
            <person name="Alverson A.J."/>
        </authorList>
    </citation>
    <scope>NUCLEOTIDE SEQUENCE</scope>
    <source>
        <strain evidence="3">ECT2AJA-044</strain>
    </source>
</reference>
<name>A0A975I6V7_9RHOB</name>
<evidence type="ECO:0000313" key="3">
    <source>
        <dbReference type="EMBL" id="QTN35320.1"/>
    </source>
</evidence>
<evidence type="ECO:0000313" key="4">
    <source>
        <dbReference type="Proteomes" id="UP000665026"/>
    </source>
</evidence>
<feature type="chain" id="PRO_5037008515" evidence="2">
    <location>
        <begin position="21"/>
        <end position="55"/>
    </location>
</feature>
<accession>A0A975I6V7</accession>
<proteinExistence type="predicted"/>
<dbReference type="EMBL" id="CP060010">
    <property type="protein sequence ID" value="QTN35320.1"/>
    <property type="molecule type" value="Genomic_DNA"/>
</dbReference>
<evidence type="ECO:0000256" key="2">
    <source>
        <dbReference type="SAM" id="SignalP"/>
    </source>
</evidence>
<protein>
    <submittedName>
        <fullName evidence="3">Peptidase M23</fullName>
    </submittedName>
</protein>
<organism evidence="3 4">
    <name type="scientific">Cognatishimia activa</name>
    <dbReference type="NCBI Taxonomy" id="1715691"/>
    <lineage>
        <taxon>Bacteria</taxon>
        <taxon>Pseudomonadati</taxon>
        <taxon>Pseudomonadota</taxon>
        <taxon>Alphaproteobacteria</taxon>
        <taxon>Rhodobacterales</taxon>
        <taxon>Paracoccaceae</taxon>
        <taxon>Cognatishimia</taxon>
    </lineage>
</organism>
<evidence type="ECO:0000256" key="1">
    <source>
        <dbReference type="SAM" id="Phobius"/>
    </source>
</evidence>
<sequence length="55" mass="5633">MKTITYATFATLFLAAPALAHSGAHLHPHGFENLNMGLALIAAAGAAAFLLAGRK</sequence>
<dbReference type="AlphaFoldDB" id="A0A975I6V7"/>
<keyword evidence="1" id="KW-0812">Transmembrane</keyword>
<dbReference type="KEGG" id="cact:HZ995_12630"/>
<dbReference type="RefSeq" id="WP_209356006.1">
    <property type="nucleotide sequence ID" value="NZ_CP060010.1"/>
</dbReference>
<dbReference type="Proteomes" id="UP000665026">
    <property type="component" value="Chromosome"/>
</dbReference>
<feature type="transmembrane region" description="Helical" evidence="1">
    <location>
        <begin position="36"/>
        <end position="53"/>
    </location>
</feature>
<feature type="signal peptide" evidence="2">
    <location>
        <begin position="1"/>
        <end position="20"/>
    </location>
</feature>
<keyword evidence="1" id="KW-0472">Membrane</keyword>
<gene>
    <name evidence="3" type="ORF">HZ995_12630</name>
</gene>